<dbReference type="AlphaFoldDB" id="A0A450T0X5"/>
<evidence type="ECO:0000313" key="1">
    <source>
        <dbReference type="EMBL" id="VFJ60159.1"/>
    </source>
</evidence>
<organism evidence="1">
    <name type="scientific">Candidatus Kentrum sp. FW</name>
    <dbReference type="NCBI Taxonomy" id="2126338"/>
    <lineage>
        <taxon>Bacteria</taxon>
        <taxon>Pseudomonadati</taxon>
        <taxon>Pseudomonadota</taxon>
        <taxon>Gammaproteobacteria</taxon>
        <taxon>Candidatus Kentrum</taxon>
    </lineage>
</organism>
<reference evidence="1" key="1">
    <citation type="submission" date="2019-02" db="EMBL/GenBank/DDBJ databases">
        <authorList>
            <person name="Gruber-Vodicka R. H."/>
            <person name="Seah K. B. B."/>
        </authorList>
    </citation>
    <scope>NUCLEOTIDE SEQUENCE</scope>
    <source>
        <strain evidence="1">BECK_BZ106</strain>
    </source>
</reference>
<sequence length="82" mass="8998">MKTYEFTIILSESHIDESTTDAIYGKCRDSSVGGSHGVTYVAFDREGESLDMAVNSAVKDLRHLGITPLRVEMDIPEMAMAS</sequence>
<dbReference type="EMBL" id="CAADFD010000054">
    <property type="protein sequence ID" value="VFJ60159.1"/>
    <property type="molecule type" value="Genomic_DNA"/>
</dbReference>
<proteinExistence type="predicted"/>
<protein>
    <submittedName>
        <fullName evidence="1">Uncharacterized protein</fullName>
    </submittedName>
</protein>
<gene>
    <name evidence="1" type="ORF">BECKFW1821B_GA0114236_10542</name>
</gene>
<name>A0A450T0X5_9GAMM</name>
<accession>A0A450T0X5</accession>